<evidence type="ECO:0000256" key="2">
    <source>
        <dbReference type="ARBA" id="ARBA00009792"/>
    </source>
</evidence>
<dbReference type="Gene3D" id="2.70.98.30">
    <property type="entry name" value="Golgi alpha-mannosidase II, domain 4"/>
    <property type="match status" value="1"/>
</dbReference>
<dbReference type="PANTHER" id="PTHR46017:SF1">
    <property type="entry name" value="ALPHA-MANNOSIDASE 2C1"/>
    <property type="match status" value="1"/>
</dbReference>
<dbReference type="InterPro" id="IPR011330">
    <property type="entry name" value="Glyco_hydro/deAcase_b/a-brl"/>
</dbReference>
<dbReference type="FunFam" id="3.20.110.10:FF:000002">
    <property type="entry name" value="alpha-mannosidase 2C1 isoform X1"/>
    <property type="match status" value="1"/>
</dbReference>
<dbReference type="InterPro" id="IPR041147">
    <property type="entry name" value="GH38_C"/>
</dbReference>
<proteinExistence type="inferred from homology"/>
<dbReference type="GO" id="GO:0046872">
    <property type="term" value="F:metal ion binding"/>
    <property type="evidence" value="ECO:0007669"/>
    <property type="project" value="UniProtKB-KW"/>
</dbReference>
<dbReference type="PANTHER" id="PTHR46017">
    <property type="entry name" value="ALPHA-MANNOSIDASE 2C1"/>
    <property type="match status" value="1"/>
</dbReference>
<evidence type="ECO:0000256" key="6">
    <source>
        <dbReference type="ARBA" id="ARBA00023295"/>
    </source>
</evidence>
<keyword evidence="6" id="KW-0326">Glycosidase</keyword>
<keyword evidence="4" id="KW-0479">Metal-binding</keyword>
<dbReference type="EC" id="3.2.1.24" evidence="3"/>
<dbReference type="CDD" id="cd10789">
    <property type="entry name" value="GH38N_AMII_ER_cytosolic"/>
    <property type="match status" value="1"/>
</dbReference>
<organism evidence="8 9">
    <name type="scientific">Gracilibacillus dipsosauri</name>
    <dbReference type="NCBI Taxonomy" id="178340"/>
    <lineage>
        <taxon>Bacteria</taxon>
        <taxon>Bacillati</taxon>
        <taxon>Bacillota</taxon>
        <taxon>Bacilli</taxon>
        <taxon>Bacillales</taxon>
        <taxon>Bacillaceae</taxon>
        <taxon>Gracilibacillus</taxon>
    </lineage>
</organism>
<evidence type="ECO:0000256" key="4">
    <source>
        <dbReference type="ARBA" id="ARBA00022723"/>
    </source>
</evidence>
<protein>
    <recommendedName>
        <fullName evidence="3">alpha-mannosidase</fullName>
        <ecNumber evidence="3">3.2.1.24</ecNumber>
    </recommendedName>
</protein>
<feature type="domain" description="Glycoside hydrolase family 38 central" evidence="7">
    <location>
        <begin position="508"/>
        <end position="586"/>
    </location>
</feature>
<evidence type="ECO:0000259" key="7">
    <source>
        <dbReference type="SMART" id="SM00872"/>
    </source>
</evidence>
<sequence length="1040" mass="120355">MQRIYRLIKQLRELQYIDLITIKNWHTEIYIYEDAETYEFVREKKVTLGDHLIQSGETAFLKTAVHLPSNLEGDHVGIAFQAAGPGGQPSHYEALLSINGTPLQGFDRNRSFYKLPTCLLNEPSLQIELELFNPIGIPEDHLRGFNQVASAETSPPPIYLKNSNVVKVRKEVQDLLFTIETACSTLGLLKEETSRFHVLYQTLSEVADTFRLITDIEAIERSLFHIQDKKVRDVLKALSGYREGTVKAIGQSHIDVAWLWPLKETIRKASRTFSTASTLLEEYKDFEYAQSQPQLFELVKKHYPKVFERVKKQVAAGRMEIIGGMWVEPDLNIPSGESLVRQLLIGKKYFQEEFGVAPRVEWLPDTFGYCASLPQLLKKAEIDYFMTTKLNWNDTNRFPYDLFYWEGIDGTSILSYLHTILGQQTTPKDIQETWNDFNQKKEYDERMLVYGYGDGGGGVTREMIEALTRSESLPGLPDVKFSKVHDFFDRVIERNPDLPKWYGDLYLELHRGTYTTHARTKKYNRQVEHLFRNLEIWHSFCYMYFDQAYPKEQINTLWKLIMLNQFHDIVPGTSIEPVYQLSQKQYEKVLYEGQQLQQQAIKQIVSSVYIEGPGTPYVLFNSLGWSRDRIFTLRGGKELLNKAIVSQNGEPYQADYIKLNDTEIEIQAVIPNVPPFGYQTVWLTESNTNSLVESKGFMKEWETIHYKILFNDQGFITSLYDKEARREVIESGQLANEFQLFDDLPTDWDAWDVDPNFASQKLDAIELIDAKIIYSGTVADELSFQWKANLSLITQRVVFHHTSKLIDFHTEVDWKEEHKLLKVAFPVNILSAHATYEIPFGTIQRPTHNNTSWEQAQFEVCGQKWADLSEGNYGVSLLNDSKYGYDIKGRNIRLSLLRAPKWPDENADIEKHEFVYTLYPHIGDWRSAYTVRKGHELNTKDPIIQAEKQKGKYPPAHSFISMDSKSMILDTIKLAENEKGIIMRLYEAEGNETMMALKLQDEAIYSETNLLEKPIKEAKRSDCLNIRAKPYEVITLHITK</sequence>
<evidence type="ECO:0000313" key="9">
    <source>
        <dbReference type="Proteomes" id="UP000245624"/>
    </source>
</evidence>
<dbReference type="Pfam" id="PF17677">
    <property type="entry name" value="Glyco_hydro38C2"/>
    <property type="match status" value="1"/>
</dbReference>
<comment type="similarity">
    <text evidence="2">Belongs to the glycosyl hydrolase 38 family.</text>
</comment>
<gene>
    <name evidence="8" type="ORF">DLJ74_17230</name>
</gene>
<dbReference type="GO" id="GO:0006013">
    <property type="term" value="P:mannose metabolic process"/>
    <property type="evidence" value="ECO:0007669"/>
    <property type="project" value="InterPro"/>
</dbReference>
<dbReference type="InterPro" id="IPR015341">
    <property type="entry name" value="Glyco_hydro_38_cen"/>
</dbReference>
<dbReference type="InterPro" id="IPR011013">
    <property type="entry name" value="Gal_mutarotase_sf_dom"/>
</dbReference>
<dbReference type="InterPro" id="IPR000602">
    <property type="entry name" value="Glyco_hydro_38_N"/>
</dbReference>
<dbReference type="Pfam" id="PF07748">
    <property type="entry name" value="Glyco_hydro_38C"/>
    <property type="match status" value="1"/>
</dbReference>
<dbReference type="SMART" id="SM00872">
    <property type="entry name" value="Alpha-mann_mid"/>
    <property type="match status" value="1"/>
</dbReference>
<keyword evidence="5" id="KW-0378">Hydrolase</keyword>
<dbReference type="OrthoDB" id="9772207at2"/>
<evidence type="ECO:0000256" key="1">
    <source>
        <dbReference type="ARBA" id="ARBA00000365"/>
    </source>
</evidence>
<dbReference type="InterPro" id="IPR011682">
    <property type="entry name" value="Glyco_hydro_38_C"/>
</dbReference>
<reference evidence="8 9" key="1">
    <citation type="submission" date="2018-05" db="EMBL/GenBank/DDBJ databases">
        <title>Genomic analysis of Gracilibacillus dipsosauri DD1 reveals novel features of a salt-tolerant amylase.</title>
        <authorList>
            <person name="Deutch C.E."/>
            <person name="Yang S."/>
        </authorList>
    </citation>
    <scope>NUCLEOTIDE SEQUENCE [LARGE SCALE GENOMIC DNA]</scope>
    <source>
        <strain evidence="8 9">DD1</strain>
    </source>
</reference>
<dbReference type="Gene3D" id="2.60.40.2220">
    <property type="match status" value="1"/>
</dbReference>
<dbReference type="InterPro" id="IPR037094">
    <property type="entry name" value="Glyco_hydro_38_cen_sf"/>
</dbReference>
<dbReference type="SUPFAM" id="SSF74650">
    <property type="entry name" value="Galactose mutarotase-like"/>
    <property type="match status" value="1"/>
</dbReference>
<comment type="catalytic activity">
    <reaction evidence="1">
        <text>Hydrolysis of terminal, non-reducing alpha-D-mannose residues in alpha-D-mannosides.</text>
        <dbReference type="EC" id="3.2.1.24"/>
    </reaction>
</comment>
<evidence type="ECO:0000256" key="5">
    <source>
        <dbReference type="ARBA" id="ARBA00022801"/>
    </source>
</evidence>
<dbReference type="Proteomes" id="UP000245624">
    <property type="component" value="Unassembled WGS sequence"/>
</dbReference>
<dbReference type="SUPFAM" id="SSF88688">
    <property type="entry name" value="Families 57/38 glycoside transferase middle domain"/>
    <property type="match status" value="1"/>
</dbReference>
<dbReference type="GO" id="GO:0009313">
    <property type="term" value="P:oligosaccharide catabolic process"/>
    <property type="evidence" value="ECO:0007669"/>
    <property type="project" value="TreeGrafter"/>
</dbReference>
<dbReference type="FunFam" id="1.20.1270.50:FF:000004">
    <property type="entry name" value="alpha-mannosidase 2C1 isoform X1"/>
    <property type="match status" value="1"/>
</dbReference>
<dbReference type="AlphaFoldDB" id="A0A317KV14"/>
<dbReference type="EMBL" id="QGTD01000018">
    <property type="protein sequence ID" value="PWU67307.1"/>
    <property type="molecule type" value="Genomic_DNA"/>
</dbReference>
<accession>A0A317KV14</accession>
<dbReference type="SUPFAM" id="SSF88713">
    <property type="entry name" value="Glycoside hydrolase/deacetylase"/>
    <property type="match status" value="1"/>
</dbReference>
<evidence type="ECO:0000256" key="3">
    <source>
        <dbReference type="ARBA" id="ARBA00012752"/>
    </source>
</evidence>
<keyword evidence="9" id="KW-1185">Reference proteome</keyword>
<dbReference type="Pfam" id="PF01074">
    <property type="entry name" value="Glyco_hydro_38N"/>
    <property type="match status" value="1"/>
</dbReference>
<comment type="caution">
    <text evidence="8">The sequence shown here is derived from an EMBL/GenBank/DDBJ whole genome shotgun (WGS) entry which is preliminary data.</text>
</comment>
<evidence type="ECO:0000313" key="8">
    <source>
        <dbReference type="EMBL" id="PWU67307.1"/>
    </source>
</evidence>
<dbReference type="InterPro" id="IPR027291">
    <property type="entry name" value="Glyco_hydro_38_N_sf"/>
</dbReference>
<name>A0A317KV14_9BACI</name>
<dbReference type="Gene3D" id="1.20.1270.50">
    <property type="entry name" value="Glycoside hydrolase family 38, central domain"/>
    <property type="match status" value="1"/>
</dbReference>
<dbReference type="GO" id="GO:0030246">
    <property type="term" value="F:carbohydrate binding"/>
    <property type="evidence" value="ECO:0007669"/>
    <property type="project" value="InterPro"/>
</dbReference>
<dbReference type="RefSeq" id="WP_109985388.1">
    <property type="nucleotide sequence ID" value="NZ_QGTD01000018.1"/>
</dbReference>
<dbReference type="Gene3D" id="3.20.110.10">
    <property type="entry name" value="Glycoside hydrolase 38, N terminal domain"/>
    <property type="match status" value="1"/>
</dbReference>
<dbReference type="GO" id="GO:0004559">
    <property type="term" value="F:alpha-mannosidase activity"/>
    <property type="evidence" value="ECO:0007669"/>
    <property type="project" value="UniProtKB-EC"/>
</dbReference>
<dbReference type="Pfam" id="PF09261">
    <property type="entry name" value="Alpha-mann_mid"/>
    <property type="match status" value="1"/>
</dbReference>
<dbReference type="FunFam" id="2.70.98.30:FF:000001">
    <property type="entry name" value="alpha-mannosidase 2C1 isoform X2"/>
    <property type="match status" value="1"/>
</dbReference>
<dbReference type="InterPro" id="IPR028995">
    <property type="entry name" value="Glyco_hydro_57/38_cen_sf"/>
</dbReference>